<dbReference type="InterPro" id="IPR039261">
    <property type="entry name" value="FNR_nucleotide-bd"/>
</dbReference>
<dbReference type="CDD" id="cd06219">
    <property type="entry name" value="DHOD_e_trans_like1"/>
    <property type="match status" value="1"/>
</dbReference>
<comment type="cofactor">
    <cofactor evidence="1">
        <name>FAD</name>
        <dbReference type="ChEBI" id="CHEBI:57692"/>
    </cofactor>
    <text evidence="1">Binds 1 FAD per subunit.</text>
</comment>
<comment type="cofactor">
    <cofactor evidence="2">
        <name>[2Fe-2S] cluster</name>
        <dbReference type="ChEBI" id="CHEBI:190135"/>
    </cofactor>
    <text evidence="2">Binds 1 [2Fe-2S] cluster per subunit.</text>
</comment>
<evidence type="ECO:0000256" key="2">
    <source>
        <dbReference type="PIRSR" id="PIRSR006816-2"/>
    </source>
</evidence>
<dbReference type="PROSITE" id="PS51384">
    <property type="entry name" value="FAD_FR"/>
    <property type="match status" value="1"/>
</dbReference>
<reference evidence="4" key="1">
    <citation type="journal article" date="2020" name="mSystems">
        <title>Genome- and Community-Level Interaction Insights into Carbon Utilization and Element Cycling Functions of Hydrothermarchaeota in Hydrothermal Sediment.</title>
        <authorList>
            <person name="Zhou Z."/>
            <person name="Liu Y."/>
            <person name="Xu W."/>
            <person name="Pan J."/>
            <person name="Luo Z.H."/>
            <person name="Li M."/>
        </authorList>
    </citation>
    <scope>NUCLEOTIDE SEQUENCE [LARGE SCALE GENOMIC DNA]</scope>
    <source>
        <strain evidence="4">HyVt-96</strain>
    </source>
</reference>
<dbReference type="GO" id="GO:0051537">
    <property type="term" value="F:2 iron, 2 sulfur cluster binding"/>
    <property type="evidence" value="ECO:0007669"/>
    <property type="project" value="UniProtKB-KW"/>
</dbReference>
<dbReference type="GO" id="GO:0006221">
    <property type="term" value="P:pyrimidine nucleotide biosynthetic process"/>
    <property type="evidence" value="ECO:0007669"/>
    <property type="project" value="InterPro"/>
</dbReference>
<organism evidence="4">
    <name type="scientific">candidate division WOR-3 bacterium</name>
    <dbReference type="NCBI Taxonomy" id="2052148"/>
    <lineage>
        <taxon>Bacteria</taxon>
        <taxon>Bacteria division WOR-3</taxon>
    </lineage>
</organism>
<dbReference type="PANTHER" id="PTHR43513:SF3">
    <property type="entry name" value="DIHYDROOROTATE DEHYDROGENASE B (NAD(+)), ELECTRON TRANSFER SUBUNIT-RELATED"/>
    <property type="match status" value="1"/>
</dbReference>
<feature type="binding site" evidence="2">
    <location>
        <position position="238"/>
    </location>
    <ligand>
        <name>[2Fe-2S] cluster</name>
        <dbReference type="ChEBI" id="CHEBI:190135"/>
    </ligand>
</feature>
<keyword evidence="2" id="KW-0408">Iron</keyword>
<dbReference type="EMBL" id="DRTX01000162">
    <property type="protein sequence ID" value="HHF53355.1"/>
    <property type="molecule type" value="Genomic_DNA"/>
</dbReference>
<keyword evidence="2" id="KW-0411">Iron-sulfur</keyword>
<dbReference type="PANTHER" id="PTHR43513">
    <property type="entry name" value="DIHYDROOROTATE DEHYDROGENASE B (NAD(+)), ELECTRON TRANSFER SUBUNIT"/>
    <property type="match status" value="1"/>
</dbReference>
<sequence>MGYKILYKRELGPGAFMYRVNAPFVAKSAKPGQFVVLRVHEKGERIPLTIAGTDKEKGEVTIIFQVVGKTTKHLSLLEVGDELHDFLGPLGVPSEIENFGTVACLGGGFGTAVLYPLVRALKDAGNYMIVINGARTERLLILEEELEKMSDEYYVTTDDGSKGMKGFVTDQLRELLKSGKKIDRVFAVGPVPMMKAVADLTREWGIKTIVSLNPIMVDGTGMCGACRVEVGGETKFACVDGPDFDAHKVNFGLLMKRLRMYREEERLSLEIFEKEMEGKKCHGN</sequence>
<feature type="binding site" evidence="2">
    <location>
        <position position="226"/>
    </location>
    <ligand>
        <name>[2Fe-2S] cluster</name>
        <dbReference type="ChEBI" id="CHEBI:190135"/>
    </ligand>
</feature>
<dbReference type="Gene3D" id="3.40.50.80">
    <property type="entry name" value="Nucleotide-binding domain of ferredoxin-NADP reductase (FNR) module"/>
    <property type="match status" value="1"/>
</dbReference>
<dbReference type="NCBIfam" id="NF004862">
    <property type="entry name" value="PRK06222.1"/>
    <property type="match status" value="1"/>
</dbReference>
<dbReference type="Gene3D" id="2.40.30.10">
    <property type="entry name" value="Translation factors"/>
    <property type="match status" value="1"/>
</dbReference>
<feature type="binding site" evidence="1">
    <location>
        <begin position="63"/>
        <end position="65"/>
    </location>
    <ligand>
        <name>FAD</name>
        <dbReference type="ChEBI" id="CHEBI:57692"/>
    </ligand>
</feature>
<dbReference type="GO" id="GO:0050660">
    <property type="term" value="F:flavin adenine dinucleotide binding"/>
    <property type="evidence" value="ECO:0007669"/>
    <property type="project" value="InterPro"/>
</dbReference>
<dbReference type="InterPro" id="IPR017938">
    <property type="entry name" value="Riboflavin_synthase-like_b-brl"/>
</dbReference>
<keyword evidence="2" id="KW-0479">Metal-binding</keyword>
<dbReference type="GO" id="GO:0046872">
    <property type="term" value="F:metal ion binding"/>
    <property type="evidence" value="ECO:0007669"/>
    <property type="project" value="UniProtKB-KW"/>
</dbReference>
<feature type="domain" description="FAD-binding FR-type" evidence="3">
    <location>
        <begin position="1"/>
        <end position="96"/>
    </location>
</feature>
<gene>
    <name evidence="4" type="ORF">ENL43_03210</name>
</gene>
<dbReference type="PIRSF" id="PIRSF006816">
    <property type="entry name" value="Cyc3_hyd_g"/>
    <property type="match status" value="1"/>
</dbReference>
<keyword evidence="1" id="KW-0285">Flavoprotein</keyword>
<dbReference type="InterPro" id="IPR001433">
    <property type="entry name" value="OxRdtase_FAD/NAD-bd"/>
</dbReference>
<dbReference type="InterPro" id="IPR012165">
    <property type="entry name" value="Cyt_c3_hydrogenase_gsu"/>
</dbReference>
<dbReference type="InterPro" id="IPR019480">
    <property type="entry name" value="Dihydroorotate_DH_Fe-S-bd"/>
</dbReference>
<comment type="caution">
    <text evidence="4">The sequence shown here is derived from an EMBL/GenBank/DDBJ whole genome shotgun (WGS) entry which is preliminary data.</text>
</comment>
<feature type="binding site" evidence="2">
    <location>
        <position position="223"/>
    </location>
    <ligand>
        <name>[2Fe-2S] cluster</name>
        <dbReference type="ChEBI" id="CHEBI:190135"/>
    </ligand>
</feature>
<proteinExistence type="predicted"/>
<dbReference type="AlphaFoldDB" id="A0A7V5LTJ1"/>
<keyword evidence="2" id="KW-0001">2Fe-2S</keyword>
<protein>
    <submittedName>
        <fullName evidence="4">Sulfide/dihydroorotate dehydrogenase-like FAD/NAD-binding protein</fullName>
    </submittedName>
</protein>
<name>A0A7V5LTJ1_UNCW3</name>
<evidence type="ECO:0000256" key="1">
    <source>
        <dbReference type="PIRSR" id="PIRSR006816-1"/>
    </source>
</evidence>
<evidence type="ECO:0000313" key="4">
    <source>
        <dbReference type="EMBL" id="HHF53355.1"/>
    </source>
</evidence>
<accession>A0A7V5LTJ1</accession>
<dbReference type="Proteomes" id="UP000886050">
    <property type="component" value="Unassembled WGS sequence"/>
</dbReference>
<dbReference type="SUPFAM" id="SSF52343">
    <property type="entry name" value="Ferredoxin reductase-like, C-terminal NADP-linked domain"/>
    <property type="match status" value="1"/>
</dbReference>
<evidence type="ECO:0000259" key="3">
    <source>
        <dbReference type="PROSITE" id="PS51384"/>
    </source>
</evidence>
<dbReference type="InterPro" id="IPR050353">
    <property type="entry name" value="PyrK_electron_transfer"/>
</dbReference>
<dbReference type="GO" id="GO:0016491">
    <property type="term" value="F:oxidoreductase activity"/>
    <property type="evidence" value="ECO:0007669"/>
    <property type="project" value="InterPro"/>
</dbReference>
<dbReference type="InterPro" id="IPR017927">
    <property type="entry name" value="FAD-bd_FR_type"/>
</dbReference>
<dbReference type="Pfam" id="PF10418">
    <property type="entry name" value="DHODB_Fe-S_bind"/>
    <property type="match status" value="1"/>
</dbReference>
<keyword evidence="1" id="KW-0274">FAD</keyword>
<dbReference type="Pfam" id="PF00175">
    <property type="entry name" value="NAD_binding_1"/>
    <property type="match status" value="1"/>
</dbReference>
<dbReference type="SUPFAM" id="SSF63380">
    <property type="entry name" value="Riboflavin synthase domain-like"/>
    <property type="match status" value="1"/>
</dbReference>